<dbReference type="GO" id="GO:0070840">
    <property type="term" value="F:dynein complex binding"/>
    <property type="evidence" value="ECO:0007669"/>
    <property type="project" value="InterPro"/>
</dbReference>
<evidence type="ECO:0000313" key="4">
    <source>
        <dbReference type="WBParaSite" id="ECPE_0001604001-mRNA-1"/>
    </source>
</evidence>
<dbReference type="Pfam" id="PF09730">
    <property type="entry name" value="BicD"/>
    <property type="match status" value="1"/>
</dbReference>
<keyword evidence="2" id="KW-0175">Coiled coil</keyword>
<reference evidence="4" key="1">
    <citation type="submission" date="2016-06" db="UniProtKB">
        <authorList>
            <consortium name="WormBaseParasite"/>
        </authorList>
    </citation>
    <scope>IDENTIFICATION</scope>
</reference>
<proteinExistence type="inferred from homology"/>
<dbReference type="WBParaSite" id="ECPE_0001604001-mRNA-1">
    <property type="protein sequence ID" value="ECPE_0001604001-mRNA-1"/>
    <property type="gene ID" value="ECPE_0001604001"/>
</dbReference>
<feature type="compositionally biased region" description="Polar residues" evidence="3">
    <location>
        <begin position="58"/>
        <end position="73"/>
    </location>
</feature>
<comment type="similarity">
    <text evidence="1">Belongs to the BicD family.</text>
</comment>
<evidence type="ECO:0000256" key="2">
    <source>
        <dbReference type="ARBA" id="ARBA00023054"/>
    </source>
</evidence>
<dbReference type="GO" id="GO:0008093">
    <property type="term" value="F:cytoskeletal anchor activity"/>
    <property type="evidence" value="ECO:0007669"/>
    <property type="project" value="InterPro"/>
</dbReference>
<name>A0A183B9W5_9TREM</name>
<accession>A0A183B9W5</accession>
<dbReference type="Gene3D" id="6.10.250.2470">
    <property type="match status" value="1"/>
</dbReference>
<sequence length="151" mass="16313">LSEDDRRTVNSLLRLSICQKLALTQRIEELEVLLESNGISLPGPRRQQHPLPPAPYASPQSQNPSMTCANSLLPNPMHPQAYIMGHHPVPAQPFNTPDPSGLTRGGGVPQQSGLPVHPTILSPQHANPNSHTGAKFVSSGPDRSKACLRFN</sequence>
<evidence type="ECO:0000256" key="3">
    <source>
        <dbReference type="SAM" id="MobiDB-lite"/>
    </source>
</evidence>
<evidence type="ECO:0000256" key="1">
    <source>
        <dbReference type="ARBA" id="ARBA00010061"/>
    </source>
</evidence>
<protein>
    <submittedName>
        <fullName evidence="4">CUPID domain-containing protein</fullName>
    </submittedName>
</protein>
<feature type="compositionally biased region" description="Polar residues" evidence="3">
    <location>
        <begin position="121"/>
        <end position="132"/>
    </location>
</feature>
<organism evidence="4">
    <name type="scientific">Echinostoma caproni</name>
    <dbReference type="NCBI Taxonomy" id="27848"/>
    <lineage>
        <taxon>Eukaryota</taxon>
        <taxon>Metazoa</taxon>
        <taxon>Spiralia</taxon>
        <taxon>Lophotrochozoa</taxon>
        <taxon>Platyhelminthes</taxon>
        <taxon>Trematoda</taxon>
        <taxon>Digenea</taxon>
        <taxon>Plagiorchiida</taxon>
        <taxon>Echinostomata</taxon>
        <taxon>Echinostomatoidea</taxon>
        <taxon>Echinostomatidae</taxon>
        <taxon>Echinostoma</taxon>
    </lineage>
</organism>
<dbReference type="InterPro" id="IPR018477">
    <property type="entry name" value="BICD"/>
</dbReference>
<feature type="region of interest" description="Disordered" evidence="3">
    <location>
        <begin position="40"/>
        <end position="151"/>
    </location>
</feature>
<dbReference type="AlphaFoldDB" id="A0A183B9W5"/>